<reference evidence="1" key="1">
    <citation type="journal article" date="2023" name="Mol. Biol. Evol.">
        <title>Third-Generation Sequencing Reveals the Adaptive Role of the Epigenome in Three Deep-Sea Polychaetes.</title>
        <authorList>
            <person name="Perez M."/>
            <person name="Aroh O."/>
            <person name="Sun Y."/>
            <person name="Lan Y."/>
            <person name="Juniper S.K."/>
            <person name="Young C.R."/>
            <person name="Angers B."/>
            <person name="Qian P.Y."/>
        </authorList>
    </citation>
    <scope>NUCLEOTIDE SEQUENCE</scope>
    <source>
        <strain evidence="1">R07B-5</strain>
    </source>
</reference>
<dbReference type="AlphaFoldDB" id="A0AAD9KTB0"/>
<accession>A0AAD9KTB0</accession>
<dbReference type="Proteomes" id="UP001209878">
    <property type="component" value="Unassembled WGS sequence"/>
</dbReference>
<keyword evidence="2" id="KW-1185">Reference proteome</keyword>
<proteinExistence type="predicted"/>
<sequence>MLSLYSDLIRSTTMLSLCPVCTHSWRYKTLPLMSYAITESKHPFIHWLSNPFRHYLMSYTCIHVGTRDTLFRCIKGVAMSDITTRRTYIFPRNSRCYKFTTLAHKNPMITFRIFFINCATPMFKTYPFYCKIVIALIVVLDLDLSYALNYNVLIDNNISI</sequence>
<gene>
    <name evidence="1" type="ORF">NP493_632g02050</name>
</gene>
<evidence type="ECO:0000313" key="1">
    <source>
        <dbReference type="EMBL" id="KAK2176915.1"/>
    </source>
</evidence>
<name>A0AAD9KTB0_RIDPI</name>
<comment type="caution">
    <text evidence="1">The sequence shown here is derived from an EMBL/GenBank/DDBJ whole genome shotgun (WGS) entry which is preliminary data.</text>
</comment>
<organism evidence="1 2">
    <name type="scientific">Ridgeia piscesae</name>
    <name type="common">Tubeworm</name>
    <dbReference type="NCBI Taxonomy" id="27915"/>
    <lineage>
        <taxon>Eukaryota</taxon>
        <taxon>Metazoa</taxon>
        <taxon>Spiralia</taxon>
        <taxon>Lophotrochozoa</taxon>
        <taxon>Annelida</taxon>
        <taxon>Polychaeta</taxon>
        <taxon>Sedentaria</taxon>
        <taxon>Canalipalpata</taxon>
        <taxon>Sabellida</taxon>
        <taxon>Siboglinidae</taxon>
        <taxon>Ridgeia</taxon>
    </lineage>
</organism>
<evidence type="ECO:0000313" key="2">
    <source>
        <dbReference type="Proteomes" id="UP001209878"/>
    </source>
</evidence>
<protein>
    <submittedName>
        <fullName evidence="1">Uncharacterized protein</fullName>
    </submittedName>
</protein>
<dbReference type="EMBL" id="JAODUO010000631">
    <property type="protein sequence ID" value="KAK2176915.1"/>
    <property type="molecule type" value="Genomic_DNA"/>
</dbReference>